<dbReference type="EMBL" id="JAUYVT010000020">
    <property type="protein sequence ID" value="MDP2566367.1"/>
    <property type="molecule type" value="Genomic_DNA"/>
</dbReference>
<proteinExistence type="predicted"/>
<evidence type="ECO:0000256" key="1">
    <source>
        <dbReference type="SAM" id="Phobius"/>
    </source>
</evidence>
<dbReference type="RefSeq" id="WP_305472977.1">
    <property type="nucleotide sequence ID" value="NZ_JAUYVT010000020.1"/>
</dbReference>
<feature type="transmembrane region" description="Helical" evidence="1">
    <location>
        <begin position="46"/>
        <end position="64"/>
    </location>
</feature>
<keyword evidence="3" id="KW-1185">Reference proteome</keyword>
<comment type="caution">
    <text evidence="2">The sequence shown here is derived from an EMBL/GenBank/DDBJ whole genome shotgun (WGS) entry which is preliminary data.</text>
</comment>
<feature type="transmembrane region" description="Helical" evidence="1">
    <location>
        <begin position="152"/>
        <end position="179"/>
    </location>
</feature>
<keyword evidence="1" id="KW-1133">Transmembrane helix</keyword>
<gene>
    <name evidence="2" type="ORF">Q8W34_17105</name>
</gene>
<name>A0ABT9FHU8_9GAMM</name>
<dbReference type="Proteomes" id="UP001177212">
    <property type="component" value="Unassembled WGS sequence"/>
</dbReference>
<feature type="transmembrane region" description="Helical" evidence="1">
    <location>
        <begin position="21"/>
        <end position="40"/>
    </location>
</feature>
<keyword evidence="1" id="KW-0472">Membrane</keyword>
<keyword evidence="1" id="KW-0812">Transmembrane</keyword>
<sequence>MNFSQIVVSYFNFVEKDVFKSKFLIGLISLSTSFSLGLIFQFGISYFYGLVLCAAYFYLMYFLINKMSSDKKKLKSIDATKVELKISKYTHLLDKDLVESYQVERIKRADCTDIELIMVDDFDESHYLTPSGSYVRPNKSVYYLKKRLNVNYFIIPFAYIVLFSMNLIFNTFGFAYFVALF</sequence>
<reference evidence="2" key="1">
    <citation type="submission" date="2023-07" db="EMBL/GenBank/DDBJ databases">
        <title>Genome content predicts the carbon catabolic preferences of heterotrophic bacteria.</title>
        <authorList>
            <person name="Gralka M."/>
        </authorList>
    </citation>
    <scope>NUCLEOTIDE SEQUENCE</scope>
    <source>
        <strain evidence="2">4G09</strain>
    </source>
</reference>
<protein>
    <submittedName>
        <fullName evidence="2">Uncharacterized protein</fullName>
    </submittedName>
</protein>
<evidence type="ECO:0000313" key="3">
    <source>
        <dbReference type="Proteomes" id="UP001177212"/>
    </source>
</evidence>
<accession>A0ABT9FHU8</accession>
<organism evidence="2 3">
    <name type="scientific">Pseudoalteromonas marina</name>
    <dbReference type="NCBI Taxonomy" id="267375"/>
    <lineage>
        <taxon>Bacteria</taxon>
        <taxon>Pseudomonadati</taxon>
        <taxon>Pseudomonadota</taxon>
        <taxon>Gammaproteobacteria</taxon>
        <taxon>Alteromonadales</taxon>
        <taxon>Pseudoalteromonadaceae</taxon>
        <taxon>Pseudoalteromonas</taxon>
    </lineage>
</organism>
<evidence type="ECO:0000313" key="2">
    <source>
        <dbReference type="EMBL" id="MDP2566367.1"/>
    </source>
</evidence>